<dbReference type="AlphaFoldDB" id="A0A401HPS4"/>
<protein>
    <submittedName>
        <fullName evidence="3">6-phospho-3-hexuloisomerase</fullName>
        <ecNumber evidence="3">5.3.1.27</ecNumber>
    </submittedName>
</protein>
<dbReference type="RefSeq" id="WP_229701901.1">
    <property type="nucleotide sequence ID" value="NZ_BFAX01000002.1"/>
</dbReference>
<dbReference type="PANTHER" id="PTHR43443:SF1">
    <property type="entry name" value="3-HEXULOSE-6-PHOSPHATE ISOMERASE"/>
    <property type="match status" value="1"/>
</dbReference>
<proteinExistence type="inferred from homology"/>
<keyword evidence="3" id="KW-0413">Isomerase</keyword>
<dbReference type="GO" id="GO:0097367">
    <property type="term" value="F:carbohydrate derivative binding"/>
    <property type="evidence" value="ECO:0007669"/>
    <property type="project" value="InterPro"/>
</dbReference>
<dbReference type="Proteomes" id="UP000290527">
    <property type="component" value="Unassembled WGS sequence"/>
</dbReference>
<dbReference type="InterPro" id="IPR017552">
    <property type="entry name" value="PHI/rmpB"/>
</dbReference>
<dbReference type="Gene3D" id="3.40.50.10490">
    <property type="entry name" value="Glucose-6-phosphate isomerase like protein, domain 1"/>
    <property type="match status" value="1"/>
</dbReference>
<dbReference type="SUPFAM" id="SSF53697">
    <property type="entry name" value="SIS domain"/>
    <property type="match status" value="1"/>
</dbReference>
<dbReference type="Pfam" id="PF01380">
    <property type="entry name" value="SIS"/>
    <property type="match status" value="1"/>
</dbReference>
<evidence type="ECO:0000313" key="3">
    <source>
        <dbReference type="EMBL" id="GBF36212.1"/>
    </source>
</evidence>
<dbReference type="CDD" id="cd05005">
    <property type="entry name" value="SIS_PHI"/>
    <property type="match status" value="1"/>
</dbReference>
<accession>A0A401HPS4</accession>
<dbReference type="EMBL" id="BFAX01000002">
    <property type="protein sequence ID" value="GBF36212.1"/>
    <property type="molecule type" value="Genomic_DNA"/>
</dbReference>
<dbReference type="GO" id="GO:1901135">
    <property type="term" value="P:carbohydrate derivative metabolic process"/>
    <property type="evidence" value="ECO:0007669"/>
    <property type="project" value="InterPro"/>
</dbReference>
<reference evidence="3 4" key="1">
    <citation type="journal article" date="2019" name="Int. J. Syst. Evol. Microbiol.">
        <title>Methanofervidicoccus abyssi gen. nov., sp. nov., a hydrogenotrophic methanogen, isolated from a hydrothermal vent chimney in the Mid-Cayman Spreading Center, the Caribbean Sea.</title>
        <authorList>
            <person name="Sakai S."/>
            <person name="Takaki Y."/>
            <person name="Miyazaki M."/>
            <person name="Ogawara M."/>
            <person name="Yanagawa K."/>
            <person name="Miyazaki J."/>
            <person name="Takai K."/>
        </authorList>
    </citation>
    <scope>NUCLEOTIDE SEQUENCE [LARGE SCALE GENOMIC DNA]</scope>
    <source>
        <strain evidence="3 4">HHB</strain>
    </source>
</reference>
<comment type="caution">
    <text evidence="3">The sequence shown here is derived from an EMBL/GenBank/DDBJ whole genome shotgun (WGS) entry which is preliminary data.</text>
</comment>
<comment type="similarity">
    <text evidence="1">Belongs to the SIS family. PHI subfamily.</text>
</comment>
<dbReference type="GO" id="GO:0043800">
    <property type="term" value="F:6-phospho-3-hexuloisomerase activity"/>
    <property type="evidence" value="ECO:0007669"/>
    <property type="project" value="UniProtKB-EC"/>
</dbReference>
<dbReference type="InterPro" id="IPR046348">
    <property type="entry name" value="SIS_dom_sf"/>
</dbReference>
<gene>
    <name evidence="3" type="ORF">MHHB_P0442</name>
</gene>
<dbReference type="EC" id="5.3.1.27" evidence="3"/>
<feature type="domain" description="SIS" evidence="2">
    <location>
        <begin position="27"/>
        <end position="169"/>
    </location>
</feature>
<evidence type="ECO:0000259" key="2">
    <source>
        <dbReference type="PROSITE" id="PS51464"/>
    </source>
</evidence>
<organism evidence="3 4">
    <name type="scientific">Methanofervidicoccus abyssi</name>
    <dbReference type="NCBI Taxonomy" id="2082189"/>
    <lineage>
        <taxon>Archaea</taxon>
        <taxon>Methanobacteriati</taxon>
        <taxon>Methanobacteriota</taxon>
        <taxon>Methanomada group</taxon>
        <taxon>Methanococci</taxon>
        <taxon>Methanococcales</taxon>
        <taxon>Methanofervidicoccus</taxon>
    </lineage>
</organism>
<dbReference type="PANTHER" id="PTHR43443">
    <property type="entry name" value="3-HEXULOSE-6-PHOSPHATE ISOMERASE"/>
    <property type="match status" value="1"/>
</dbReference>
<evidence type="ECO:0000313" key="4">
    <source>
        <dbReference type="Proteomes" id="UP000290527"/>
    </source>
</evidence>
<dbReference type="PROSITE" id="PS51464">
    <property type="entry name" value="SIS"/>
    <property type="match status" value="1"/>
</dbReference>
<keyword evidence="4" id="KW-1185">Reference proteome</keyword>
<sequence length="178" mass="20173">MLGDYIEEVILHLKKLKNINWNSVKQLVDEIAFSNSKIFTYGVGRSGYVAQAFTMRLMHLGFNAYFVGEPNCPSIGDGDILVVISGSGRTYSVVNMVKKVRKEGVNVKIVSIGYEGEIGKMSDIHIDVNIGEFNREYFPMGTLFEELAFILLDGIIYLLKRKLNISEENMKRRHCNLL</sequence>
<dbReference type="InterPro" id="IPR001347">
    <property type="entry name" value="SIS_dom"/>
</dbReference>
<evidence type="ECO:0000256" key="1">
    <source>
        <dbReference type="ARBA" id="ARBA00009235"/>
    </source>
</evidence>
<name>A0A401HPS4_9EURY</name>